<reference evidence="3 4" key="1">
    <citation type="submission" date="2014-01" db="EMBL/GenBank/DDBJ databases">
        <title>Sulfitobacter sp. H3 (MCCC 1A00686) Genome Sequencing.</title>
        <authorList>
            <person name="Lai Q."/>
            <person name="Hong Z."/>
        </authorList>
    </citation>
    <scope>NUCLEOTIDE SEQUENCE [LARGE SCALE GENOMIC DNA]</scope>
    <source>
        <strain evidence="3 4">H3</strain>
    </source>
</reference>
<dbReference type="InterPro" id="IPR004045">
    <property type="entry name" value="Glutathione_S-Trfase_N"/>
</dbReference>
<dbReference type="PROSITE" id="PS50404">
    <property type="entry name" value="GST_NTER"/>
    <property type="match status" value="1"/>
</dbReference>
<keyword evidence="4" id="KW-1185">Reference proteome</keyword>
<dbReference type="PANTHER" id="PTHR44051">
    <property type="entry name" value="GLUTATHIONE S-TRANSFERASE-RELATED"/>
    <property type="match status" value="1"/>
</dbReference>
<evidence type="ECO:0000313" key="4">
    <source>
        <dbReference type="Proteomes" id="UP000027746"/>
    </source>
</evidence>
<evidence type="ECO:0000259" key="1">
    <source>
        <dbReference type="PROSITE" id="PS50404"/>
    </source>
</evidence>
<dbReference type="Gene3D" id="3.40.30.10">
    <property type="entry name" value="Glutaredoxin"/>
    <property type="match status" value="1"/>
</dbReference>
<dbReference type="CDD" id="cd03057">
    <property type="entry name" value="GST_N_Beta"/>
    <property type="match status" value="1"/>
</dbReference>
<dbReference type="SFLD" id="SFLDS00019">
    <property type="entry name" value="Glutathione_Transferase_(cytos"/>
    <property type="match status" value="1"/>
</dbReference>
<dbReference type="PANTHER" id="PTHR44051:SF8">
    <property type="entry name" value="GLUTATHIONE S-TRANSFERASE GSTA"/>
    <property type="match status" value="1"/>
</dbReference>
<comment type="caution">
    <text evidence="3">The sequence shown here is derived from an EMBL/GenBank/DDBJ whole genome shotgun (WGS) entry which is preliminary data.</text>
</comment>
<feature type="domain" description="GST N-terminal" evidence="1">
    <location>
        <begin position="1"/>
        <end position="79"/>
    </location>
</feature>
<dbReference type="Pfam" id="PF02798">
    <property type="entry name" value="GST_N"/>
    <property type="match status" value="1"/>
</dbReference>
<dbReference type="SFLD" id="SFLDG01150">
    <property type="entry name" value="Main.1:_Beta-like"/>
    <property type="match status" value="1"/>
</dbReference>
<evidence type="ECO:0000259" key="2">
    <source>
        <dbReference type="PROSITE" id="PS50405"/>
    </source>
</evidence>
<dbReference type="GO" id="GO:0016740">
    <property type="term" value="F:transferase activity"/>
    <property type="evidence" value="ECO:0007669"/>
    <property type="project" value="UniProtKB-KW"/>
</dbReference>
<dbReference type="InterPro" id="IPR010987">
    <property type="entry name" value="Glutathione-S-Trfase_C-like"/>
</dbReference>
<evidence type="ECO:0000313" key="3">
    <source>
        <dbReference type="EMBL" id="KEJ97361.1"/>
    </source>
</evidence>
<dbReference type="CDD" id="cd03188">
    <property type="entry name" value="GST_C_Beta"/>
    <property type="match status" value="1"/>
</dbReference>
<dbReference type="Gene3D" id="1.20.1050.10">
    <property type="match status" value="1"/>
</dbReference>
<accession>A0A073J6L4</accession>
<dbReference type="SUPFAM" id="SSF47616">
    <property type="entry name" value="GST C-terminal domain-like"/>
    <property type="match status" value="1"/>
</dbReference>
<dbReference type="SFLD" id="SFLDG00358">
    <property type="entry name" value="Main_(cytGST)"/>
    <property type="match status" value="1"/>
</dbReference>
<dbReference type="Proteomes" id="UP000027746">
    <property type="component" value="Unassembled WGS sequence"/>
</dbReference>
<organism evidence="3 4">
    <name type="scientific">Pseudosulfitobacter pseudonitzschiae</name>
    <dbReference type="NCBI Taxonomy" id="1402135"/>
    <lineage>
        <taxon>Bacteria</taxon>
        <taxon>Pseudomonadati</taxon>
        <taxon>Pseudomonadota</taxon>
        <taxon>Alphaproteobacteria</taxon>
        <taxon>Rhodobacterales</taxon>
        <taxon>Roseobacteraceae</taxon>
        <taxon>Pseudosulfitobacter</taxon>
    </lineage>
</organism>
<dbReference type="RefSeq" id="WP_037923272.1">
    <property type="nucleotide sequence ID" value="NZ_CP054599.1"/>
</dbReference>
<feature type="domain" description="GST C-terminal" evidence="2">
    <location>
        <begin position="84"/>
        <end position="205"/>
    </location>
</feature>
<protein>
    <submittedName>
        <fullName evidence="3">Glutathione S-transferase</fullName>
    </submittedName>
</protein>
<dbReference type="InterPro" id="IPR036282">
    <property type="entry name" value="Glutathione-S-Trfase_C_sf"/>
</dbReference>
<dbReference type="PROSITE" id="PS50405">
    <property type="entry name" value="GST_CTER"/>
    <property type="match status" value="1"/>
</dbReference>
<dbReference type="InterPro" id="IPR040079">
    <property type="entry name" value="Glutathione_S-Trfase"/>
</dbReference>
<dbReference type="InterPro" id="IPR036249">
    <property type="entry name" value="Thioredoxin-like_sf"/>
</dbReference>
<proteinExistence type="predicted"/>
<dbReference type="EMBL" id="JAMD01000002">
    <property type="protein sequence ID" value="KEJ97361.1"/>
    <property type="molecule type" value="Genomic_DNA"/>
</dbReference>
<name>A0A073J6L4_9RHOB</name>
<dbReference type="InterPro" id="IPR004046">
    <property type="entry name" value="GST_C"/>
</dbReference>
<dbReference type="AlphaFoldDB" id="A0A073J6L4"/>
<keyword evidence="3" id="KW-0808">Transferase</keyword>
<dbReference type="Pfam" id="PF14497">
    <property type="entry name" value="GST_C_3"/>
    <property type="match status" value="1"/>
</dbReference>
<dbReference type="GeneID" id="68871608"/>
<sequence length="205" mass="22315">MHLYYAPGTISIAVAITLEEAGLDYTTTKISFADAEQTKEPYLAKNPKGRVPTLEVQGQMLTETGALLDYIAASAPQAGLVPANPLDAAHMRSVMYYLASTMHINHAHKMRGSRWADQQSSFDDMKAKVPQTMAASARYVEDHAIKGPFVMGDTLSLADPYLFVVCNWLKGDEVNPADYPRISAFMAAMESRASVKAVRAAGMLP</sequence>
<dbReference type="SUPFAM" id="SSF52833">
    <property type="entry name" value="Thioredoxin-like"/>
    <property type="match status" value="1"/>
</dbReference>
<dbReference type="OrthoDB" id="7583243at2"/>
<gene>
    <name evidence="3" type="ORF">SUH3_11345</name>
</gene>